<sequence length="298" mass="30665">MAVPRTLARIALVVTAVALPTGLVTAPALAHGALDSPVSRAVACGPDGGAGAQSAACKAAVAISGTTPFVQWDNLRVANVGWRDRQVIPDGKLCSGGLPAYRGLDLPRADWPATRLAAGANFTFTYRETIPHKGTFRLYVTKDGYDPTKPLTWSDLEVKPFLTATDPPIQGDAYVMRGQLPAGKSGHHLIYTIWQNSSTPDTYYSCSDVIFGPAAATRTAAPTTPAAQPPAAAAADSAAPAAADQPQPSRTGGPATVALTRIGSTSGAAPMMAAGAAVLLAVALGAGGFWLRRRRAPQ</sequence>
<dbReference type="InterPro" id="IPR051024">
    <property type="entry name" value="GlcNAc_Chitin_IntDeg"/>
</dbReference>
<evidence type="ECO:0000256" key="1">
    <source>
        <dbReference type="ARBA" id="ARBA00022729"/>
    </source>
</evidence>
<comment type="caution">
    <text evidence="6">The sequence shown here is derived from an EMBL/GenBank/DDBJ whole genome shotgun (WGS) entry which is preliminary data.</text>
</comment>
<keyword evidence="3" id="KW-1133">Transmembrane helix</keyword>
<evidence type="ECO:0000259" key="5">
    <source>
        <dbReference type="Pfam" id="PF03067"/>
    </source>
</evidence>
<accession>A0ABX0YAI1</accession>
<name>A0ABX0YAI1_9ACTN</name>
<dbReference type="Proteomes" id="UP000722989">
    <property type="component" value="Unassembled WGS sequence"/>
</dbReference>
<dbReference type="GO" id="GO:0004497">
    <property type="term" value="F:monooxygenase activity"/>
    <property type="evidence" value="ECO:0007669"/>
    <property type="project" value="UniProtKB-KW"/>
</dbReference>
<evidence type="ECO:0000256" key="3">
    <source>
        <dbReference type="SAM" id="Phobius"/>
    </source>
</evidence>
<keyword evidence="3" id="KW-0472">Membrane</keyword>
<dbReference type="SUPFAM" id="SSF81296">
    <property type="entry name" value="E set domains"/>
    <property type="match status" value="1"/>
</dbReference>
<evidence type="ECO:0000313" key="6">
    <source>
        <dbReference type="EMBL" id="NJC74244.1"/>
    </source>
</evidence>
<dbReference type="PANTHER" id="PTHR34823">
    <property type="entry name" value="GLCNAC-BINDING PROTEIN A"/>
    <property type="match status" value="1"/>
</dbReference>
<keyword evidence="7" id="KW-1185">Reference proteome</keyword>
<proteinExistence type="predicted"/>
<keyword evidence="1 4" id="KW-0732">Signal</keyword>
<dbReference type="InterPro" id="IPR004302">
    <property type="entry name" value="Cellulose/chitin-bd_N"/>
</dbReference>
<evidence type="ECO:0000256" key="2">
    <source>
        <dbReference type="SAM" id="MobiDB-lite"/>
    </source>
</evidence>
<feature type="signal peptide" evidence="4">
    <location>
        <begin position="1"/>
        <end position="30"/>
    </location>
</feature>
<keyword evidence="6" id="KW-0503">Monooxygenase</keyword>
<keyword evidence="3" id="KW-0812">Transmembrane</keyword>
<organism evidence="6 7">
    <name type="scientific">Planosporangium thailandense</name>
    <dbReference type="NCBI Taxonomy" id="765197"/>
    <lineage>
        <taxon>Bacteria</taxon>
        <taxon>Bacillati</taxon>
        <taxon>Actinomycetota</taxon>
        <taxon>Actinomycetes</taxon>
        <taxon>Micromonosporales</taxon>
        <taxon>Micromonosporaceae</taxon>
        <taxon>Planosporangium</taxon>
    </lineage>
</organism>
<protein>
    <submittedName>
        <fullName evidence="6">Lytic polysaccharide monooxygenase</fullName>
    </submittedName>
</protein>
<feature type="chain" id="PRO_5045735642" evidence="4">
    <location>
        <begin position="31"/>
        <end position="298"/>
    </location>
</feature>
<gene>
    <name evidence="6" type="ORF">HC031_31695</name>
</gene>
<dbReference type="Pfam" id="PF03067">
    <property type="entry name" value="LPMO_10"/>
    <property type="match status" value="1"/>
</dbReference>
<evidence type="ECO:0000313" key="7">
    <source>
        <dbReference type="Proteomes" id="UP000722989"/>
    </source>
</evidence>
<dbReference type="RefSeq" id="WP_167929147.1">
    <property type="nucleotide sequence ID" value="NZ_JAATVY010000052.1"/>
</dbReference>
<dbReference type="CDD" id="cd21177">
    <property type="entry name" value="LPMO_AA10"/>
    <property type="match status" value="1"/>
</dbReference>
<dbReference type="PANTHER" id="PTHR34823:SF1">
    <property type="entry name" value="CHITIN-BINDING TYPE-4 DOMAIN-CONTAINING PROTEIN"/>
    <property type="match status" value="1"/>
</dbReference>
<feature type="region of interest" description="Disordered" evidence="2">
    <location>
        <begin position="221"/>
        <end position="256"/>
    </location>
</feature>
<feature type="compositionally biased region" description="Low complexity" evidence="2">
    <location>
        <begin position="221"/>
        <end position="250"/>
    </location>
</feature>
<dbReference type="EMBL" id="JAATVY010000052">
    <property type="protein sequence ID" value="NJC74244.1"/>
    <property type="molecule type" value="Genomic_DNA"/>
</dbReference>
<dbReference type="InterPro" id="IPR014756">
    <property type="entry name" value="Ig_E-set"/>
</dbReference>
<evidence type="ECO:0000256" key="4">
    <source>
        <dbReference type="SAM" id="SignalP"/>
    </source>
</evidence>
<feature type="domain" description="Chitin-binding type-4" evidence="5">
    <location>
        <begin position="31"/>
        <end position="209"/>
    </location>
</feature>
<dbReference type="Gene3D" id="2.70.50.50">
    <property type="entry name" value="chitin-binding protein cbp21"/>
    <property type="match status" value="1"/>
</dbReference>
<reference evidence="6 7" key="1">
    <citation type="submission" date="2020-03" db="EMBL/GenBank/DDBJ databases">
        <title>WGS of the type strain of Planosporangium spp.</title>
        <authorList>
            <person name="Thawai C."/>
        </authorList>
    </citation>
    <scope>NUCLEOTIDE SEQUENCE [LARGE SCALE GENOMIC DNA]</scope>
    <source>
        <strain evidence="6 7">TBRC 5610</strain>
    </source>
</reference>
<feature type="transmembrane region" description="Helical" evidence="3">
    <location>
        <begin position="271"/>
        <end position="291"/>
    </location>
</feature>
<keyword evidence="6" id="KW-0560">Oxidoreductase</keyword>